<dbReference type="STRING" id="1069642.Bdt_0179"/>
<dbReference type="AlphaFoldDB" id="K7Z6Q6"/>
<dbReference type="RefSeq" id="WP_015089376.1">
    <property type="nucleotide sequence ID" value="NC_019567.1"/>
</dbReference>
<dbReference type="EMBL" id="CP002930">
    <property type="protein sequence ID" value="AFX99888.1"/>
    <property type="molecule type" value="Genomic_DNA"/>
</dbReference>
<evidence type="ECO:0008006" key="3">
    <source>
        <dbReference type="Google" id="ProtNLM"/>
    </source>
</evidence>
<evidence type="ECO:0000313" key="1">
    <source>
        <dbReference type="EMBL" id="AFX99888.1"/>
    </source>
</evidence>
<dbReference type="HOGENOM" id="CLU_424338_0_0_7"/>
<sequence length="661" mass="71639">MTLNRMMAGFISAWTLILTACGGGGLEGGDYSSNAPASPEPTYYGKPTDMDAAQSVTVTLPAKFLYRGLSFTPGSSTNGLTSVVSAANAIPIAFAEFHIYDASGTRIQQGETTTQGIASFMIPKTAGTYTFKVFSRAYNDYLKVSVLADIYANTPHYAAKTITITSDNVASGSKDMSADPVYAEANESISSRIEGGAFNIMYNILLANEYIRRNISKNNGGTPSVNPNLWWVADKVTVFWKAGFNPYSYFGSNTPLSFYSPGERKLYILGGVNGDVKSSDTDHFDDSVILHEYGHFLEDVYGNSGSPGGSHTGNFVIDARLSWSEGWANYFQAAVLSGANAAYNSADESRAPTDPRYHYYVDTYGYRASGNTAGVSISFNLWQDGTAASYDNTSADLAGTGTFREVSVSRALYKATRKDDAQYEATKYGGGVSFTNIWKTFAGEDTSGHKKGTPLTSSLVNTTTYPVPSVGLFNYLLSVNIGGATAKWDAILSEEKQTKTTKDYAYYLGSTTCSDVTFTVGAPETKMSSRDPVTRSNQQVNNDFYLLYHGGGSGTLSLEYTSSTVGPSSEPLNLDLILYKKDYVYFEDAYWKAGYSSEYLAKQSRQTASQATESVSLNGLSAGFYIVNVKIDAYEKAEYKLKSTATYRLKKDGVVICGTER</sequence>
<dbReference type="OrthoDB" id="5287659at2"/>
<accession>K7Z6Q6</accession>
<gene>
    <name evidence="1" type="ORF">Bdt_0179</name>
</gene>
<proteinExistence type="predicted"/>
<evidence type="ECO:0000313" key="2">
    <source>
        <dbReference type="Proteomes" id="UP000010074"/>
    </source>
</evidence>
<dbReference type="Proteomes" id="UP000010074">
    <property type="component" value="Chromosome"/>
</dbReference>
<organism evidence="1 2">
    <name type="scientific">Bdellovibrio bacteriovorus str. Tiberius</name>
    <dbReference type="NCBI Taxonomy" id="1069642"/>
    <lineage>
        <taxon>Bacteria</taxon>
        <taxon>Pseudomonadati</taxon>
        <taxon>Bdellovibrionota</taxon>
        <taxon>Bdellovibrionia</taxon>
        <taxon>Bdellovibrionales</taxon>
        <taxon>Pseudobdellovibrionaceae</taxon>
        <taxon>Bdellovibrio</taxon>
    </lineage>
</organism>
<protein>
    <recommendedName>
        <fullName evidence="3">Lipoprotein</fullName>
    </recommendedName>
</protein>
<name>K7Z6Q6_BDEBC</name>
<dbReference type="PATRIC" id="fig|1069642.3.peg.175"/>
<dbReference type="PROSITE" id="PS51257">
    <property type="entry name" value="PROKAR_LIPOPROTEIN"/>
    <property type="match status" value="1"/>
</dbReference>
<dbReference type="KEGG" id="bbat:Bdt_0179"/>
<reference evidence="1 2" key="1">
    <citation type="journal article" date="2012" name="BMC Genomics">
        <title>Genome analysis of a simultaneously predatory and prey-independent, novel Bdellovibrio bacteriovorus from the River Tiber, supports in silico predictions of both ancient and recent lateral gene transfer from diverse bacteria.</title>
        <authorList>
            <person name="Hobley L."/>
            <person name="Lerner T.R."/>
            <person name="Williams L.E."/>
            <person name="Lambert C."/>
            <person name="Till R."/>
            <person name="Milner D.S."/>
            <person name="Basford S.M."/>
            <person name="Capeness M.J."/>
            <person name="Fenton A.K."/>
            <person name="Atterbury R.J."/>
            <person name="Harris M.A."/>
            <person name="Sockett R.E."/>
        </authorList>
    </citation>
    <scope>NUCLEOTIDE SEQUENCE [LARGE SCALE GENOMIC DNA]</scope>
    <source>
        <strain evidence="1 2">Tiberius</strain>
    </source>
</reference>